<dbReference type="Proteomes" id="UP000712570">
    <property type="component" value="Unassembled WGS sequence"/>
</dbReference>
<dbReference type="EMBL" id="JAAOLX010000002">
    <property type="protein sequence ID" value="NHQ85699.1"/>
    <property type="molecule type" value="Genomic_DNA"/>
</dbReference>
<comment type="caution">
    <text evidence="1">The sequence shown here is derived from an EMBL/GenBank/DDBJ whole genome shotgun (WGS) entry which is preliminary data.</text>
</comment>
<dbReference type="RefSeq" id="WP_166823425.1">
    <property type="nucleotide sequence ID" value="NZ_JAAOLX010000002.1"/>
</dbReference>
<accession>A0ABX0KU99</accession>
<gene>
    <name evidence="1" type="ORF">HA050_06140</name>
</gene>
<organism evidence="1 2">
    <name type="scientific">Iodobacter violaceini</name>
    <dbReference type="NCBI Taxonomy" id="3044271"/>
    <lineage>
        <taxon>Bacteria</taxon>
        <taxon>Pseudomonadati</taxon>
        <taxon>Pseudomonadota</taxon>
        <taxon>Betaproteobacteria</taxon>
        <taxon>Neisseriales</taxon>
        <taxon>Chitinibacteraceae</taxon>
        <taxon>Iodobacter</taxon>
    </lineage>
</organism>
<evidence type="ECO:0008006" key="3">
    <source>
        <dbReference type="Google" id="ProtNLM"/>
    </source>
</evidence>
<evidence type="ECO:0000313" key="2">
    <source>
        <dbReference type="Proteomes" id="UP000712570"/>
    </source>
</evidence>
<reference evidence="1 2" key="1">
    <citation type="submission" date="2020-03" db="EMBL/GenBank/DDBJ databases">
        <title>Draft genome sequence of environmentally isolated violet-colored cultures.</title>
        <authorList>
            <person name="Wilson H.S."/>
        </authorList>
    </citation>
    <scope>NUCLEOTIDE SEQUENCE [LARGE SCALE GENOMIC DNA]</scope>
    <source>
        <strain evidence="1 2">HSC-16F04</strain>
    </source>
</reference>
<protein>
    <recommendedName>
        <fullName evidence="3">HEPN domain-containing protein</fullName>
    </recommendedName>
</protein>
<dbReference type="Gene3D" id="1.20.120.330">
    <property type="entry name" value="Nucleotidyltransferases domain 2"/>
    <property type="match status" value="1"/>
</dbReference>
<proteinExistence type="predicted"/>
<sequence length="155" mass="17887">MTFDMTKAFLKSSKDFLEASYRASELLVSNGKLVSATTPSVVCLSFSVELGLKGLYILNHKKNKKGHDLDSLYQALDIETQNEIENRITLPQYPRYEDCDTKQLKYFLESHAKSFEDWRYSCELSKDLTADISFLRNLAETIHKITEEKIDRVGY</sequence>
<name>A0ABX0KU99_9NEIS</name>
<evidence type="ECO:0000313" key="1">
    <source>
        <dbReference type="EMBL" id="NHQ85699.1"/>
    </source>
</evidence>
<keyword evidence="2" id="KW-1185">Reference proteome</keyword>